<evidence type="ECO:0000313" key="1">
    <source>
        <dbReference type="EMBL" id="KAK8878356.1"/>
    </source>
</evidence>
<dbReference type="Proteomes" id="UP001470230">
    <property type="component" value="Unassembled WGS sequence"/>
</dbReference>
<organism evidence="1 2">
    <name type="scientific">Tritrichomonas musculus</name>
    <dbReference type="NCBI Taxonomy" id="1915356"/>
    <lineage>
        <taxon>Eukaryota</taxon>
        <taxon>Metamonada</taxon>
        <taxon>Parabasalia</taxon>
        <taxon>Tritrichomonadida</taxon>
        <taxon>Tritrichomonadidae</taxon>
        <taxon>Tritrichomonas</taxon>
    </lineage>
</organism>
<proteinExistence type="predicted"/>
<evidence type="ECO:0000313" key="2">
    <source>
        <dbReference type="Proteomes" id="UP001470230"/>
    </source>
</evidence>
<sequence>MESVSFIDLIEGFNKILLTDPTAKWQDYLDNRQKELNKVESVKSEKQNKIKTVCEVKSGIDDLRSQNKIIKPLIKENGDLDALNEKNQKFKETVNSSDCSEMISRNQKLVLDYLFISHYLNIQRMPSEILKLLKEKDPKQISSSICKANRYLVSFSKLYEKRQDSLNFSDFFLNDEIIDRANLLISAFDFTPINPYDYVEIVNMTNTFHTSISASVFLMNYDYLCNLSSHSIVRNPFDDFGFLLMTWKEIIMNKIIKKNSSEKPSLSSRIRAFHLALNILNILNDTINKITSNNEVSKSKNHLMLIPNIIADENNKCQKLNAELTRMFNNFKNEIYDSFYCIGNGAFSGSFFDTEDTTLDEEQLSCIRDGQGYQNFKKYHIFLIVFNVQLEKFIASECANKTVDVPKHDMNEEPLDYVKHIEYFLFYHFSNPKVPPKRMLEILFDVLYIVFRPYYQYCFANDEESMPIAVIISISSNIINHIISKWSSWFVEKLKSSDNIDFQSYVLDEISSVYDDAKYKYNFQFSTSIEYLLDLKSKLENKTSPPCITKSNIVQNIIQSSLAQIAQNILEIEDYSDNQLPKKYYEFISFLKNNNLYQISPSIKEMIDWISNTNIPKKAE</sequence>
<accession>A0ABR2JKE7</accession>
<protein>
    <recommendedName>
        <fullName evidence="3">F-box domain-containing protein</fullName>
    </recommendedName>
</protein>
<evidence type="ECO:0008006" key="3">
    <source>
        <dbReference type="Google" id="ProtNLM"/>
    </source>
</evidence>
<reference evidence="1 2" key="1">
    <citation type="submission" date="2024-04" db="EMBL/GenBank/DDBJ databases">
        <title>Tritrichomonas musculus Genome.</title>
        <authorList>
            <person name="Alves-Ferreira E."/>
            <person name="Grigg M."/>
            <person name="Lorenzi H."/>
            <person name="Galac M."/>
        </authorList>
    </citation>
    <scope>NUCLEOTIDE SEQUENCE [LARGE SCALE GENOMIC DNA]</scope>
    <source>
        <strain evidence="1 2">EAF2021</strain>
    </source>
</reference>
<comment type="caution">
    <text evidence="1">The sequence shown here is derived from an EMBL/GenBank/DDBJ whole genome shotgun (WGS) entry which is preliminary data.</text>
</comment>
<gene>
    <name evidence="1" type="ORF">M9Y10_005124</name>
</gene>
<name>A0ABR2JKE7_9EUKA</name>
<dbReference type="EMBL" id="JAPFFF010000011">
    <property type="protein sequence ID" value="KAK8878356.1"/>
    <property type="molecule type" value="Genomic_DNA"/>
</dbReference>
<keyword evidence="2" id="KW-1185">Reference proteome</keyword>